<accession>A0A918IQE5</accession>
<reference evidence="1" key="1">
    <citation type="journal article" date="2014" name="Int. J. Syst. Evol. Microbiol.">
        <title>Complete genome sequence of Corynebacterium casei LMG S-19264T (=DSM 44701T), isolated from a smear-ripened cheese.</title>
        <authorList>
            <consortium name="US DOE Joint Genome Institute (JGI-PGF)"/>
            <person name="Walter F."/>
            <person name="Albersmeier A."/>
            <person name="Kalinowski J."/>
            <person name="Ruckert C."/>
        </authorList>
    </citation>
    <scope>NUCLEOTIDE SEQUENCE</scope>
    <source>
        <strain evidence="1">KCTC 23714</strain>
    </source>
</reference>
<name>A0A918IQE5_9RHOB</name>
<protein>
    <submittedName>
        <fullName evidence="1">Uncharacterized protein</fullName>
    </submittedName>
</protein>
<dbReference type="Proteomes" id="UP000628984">
    <property type="component" value="Unassembled WGS sequence"/>
</dbReference>
<sequence length="153" mass="14948">MTTQIRSIGELIAVRRAAANTAATAGGSGDNTEVVGVILDRAALGFPQSAVVAIPYTATLAAGATLAIAWDIDEGNNSGLSDADVLTSAAAAVVATGPAGGGTVTGTFEANVSLAGAGRYVRLNFTPNLSAANTDTAALSAVIVFGGSDRLPA</sequence>
<gene>
    <name evidence="1" type="ORF">GCM10011452_09250</name>
</gene>
<dbReference type="RefSeq" id="WP_189632614.1">
    <property type="nucleotide sequence ID" value="NZ_BMYQ01000001.1"/>
</dbReference>
<dbReference type="EMBL" id="BMYQ01000001">
    <property type="protein sequence ID" value="GGW24012.1"/>
    <property type="molecule type" value="Genomic_DNA"/>
</dbReference>
<proteinExistence type="predicted"/>
<evidence type="ECO:0000313" key="2">
    <source>
        <dbReference type="Proteomes" id="UP000628984"/>
    </source>
</evidence>
<organism evidence="1 2">
    <name type="scientific">Gemmobacter lanyuensis</name>
    <dbReference type="NCBI Taxonomy" id="1054497"/>
    <lineage>
        <taxon>Bacteria</taxon>
        <taxon>Pseudomonadati</taxon>
        <taxon>Pseudomonadota</taxon>
        <taxon>Alphaproteobacteria</taxon>
        <taxon>Rhodobacterales</taxon>
        <taxon>Paracoccaceae</taxon>
        <taxon>Gemmobacter</taxon>
    </lineage>
</organism>
<keyword evidence="2" id="KW-1185">Reference proteome</keyword>
<dbReference type="AlphaFoldDB" id="A0A918IQE5"/>
<reference evidence="1" key="2">
    <citation type="submission" date="2020-09" db="EMBL/GenBank/DDBJ databases">
        <authorList>
            <person name="Sun Q."/>
            <person name="Kim S."/>
        </authorList>
    </citation>
    <scope>NUCLEOTIDE SEQUENCE</scope>
    <source>
        <strain evidence="1">KCTC 23714</strain>
    </source>
</reference>
<comment type="caution">
    <text evidence="1">The sequence shown here is derived from an EMBL/GenBank/DDBJ whole genome shotgun (WGS) entry which is preliminary data.</text>
</comment>
<evidence type="ECO:0000313" key="1">
    <source>
        <dbReference type="EMBL" id="GGW24012.1"/>
    </source>
</evidence>